<reference evidence="1" key="2">
    <citation type="submission" date="2022-01" db="EMBL/GenBank/DDBJ databases">
        <authorList>
            <person name="Yamashiro T."/>
            <person name="Shiraishi A."/>
            <person name="Satake H."/>
            <person name="Nakayama K."/>
        </authorList>
    </citation>
    <scope>NUCLEOTIDE SEQUENCE</scope>
</reference>
<proteinExistence type="predicted"/>
<protein>
    <submittedName>
        <fullName evidence="1">Uncharacterized protein</fullName>
    </submittedName>
</protein>
<dbReference type="EMBL" id="BQNB010009672">
    <property type="protein sequence ID" value="GJS66756.1"/>
    <property type="molecule type" value="Genomic_DNA"/>
</dbReference>
<keyword evidence="2" id="KW-1185">Reference proteome</keyword>
<reference evidence="1" key="1">
    <citation type="journal article" date="2022" name="Int. J. Mol. Sci.">
        <title>Draft Genome of Tanacetum Coccineum: Genomic Comparison of Closely Related Tanacetum-Family Plants.</title>
        <authorList>
            <person name="Yamashiro T."/>
            <person name="Shiraishi A."/>
            <person name="Nakayama K."/>
            <person name="Satake H."/>
        </authorList>
    </citation>
    <scope>NUCLEOTIDE SEQUENCE</scope>
</reference>
<dbReference type="Proteomes" id="UP001151760">
    <property type="component" value="Unassembled WGS sequence"/>
</dbReference>
<name>A0ABQ4XNZ5_9ASTR</name>
<evidence type="ECO:0000313" key="2">
    <source>
        <dbReference type="Proteomes" id="UP001151760"/>
    </source>
</evidence>
<organism evidence="1 2">
    <name type="scientific">Tanacetum coccineum</name>
    <dbReference type="NCBI Taxonomy" id="301880"/>
    <lineage>
        <taxon>Eukaryota</taxon>
        <taxon>Viridiplantae</taxon>
        <taxon>Streptophyta</taxon>
        <taxon>Embryophyta</taxon>
        <taxon>Tracheophyta</taxon>
        <taxon>Spermatophyta</taxon>
        <taxon>Magnoliopsida</taxon>
        <taxon>eudicotyledons</taxon>
        <taxon>Gunneridae</taxon>
        <taxon>Pentapetalae</taxon>
        <taxon>asterids</taxon>
        <taxon>campanulids</taxon>
        <taxon>Asterales</taxon>
        <taxon>Asteraceae</taxon>
        <taxon>Asteroideae</taxon>
        <taxon>Anthemideae</taxon>
        <taxon>Anthemidinae</taxon>
        <taxon>Tanacetum</taxon>
    </lineage>
</organism>
<accession>A0ABQ4XNZ5</accession>
<gene>
    <name evidence="1" type="ORF">Tco_0681320</name>
</gene>
<sequence>MISSIISGISFLFKIVLISDKIVFPGQKALDILKHATVTYWVPHGANYTAIKNFDQDSIGPPSTRMPMTLSPVVTFVNVKEKLRNVMRCHKTLSKFAKSLTSGALIYGAVPVFHREQINTRGLFDYCQKGFKQRRSHQ</sequence>
<comment type="caution">
    <text evidence="1">The sequence shown here is derived from an EMBL/GenBank/DDBJ whole genome shotgun (WGS) entry which is preliminary data.</text>
</comment>
<evidence type="ECO:0000313" key="1">
    <source>
        <dbReference type="EMBL" id="GJS66756.1"/>
    </source>
</evidence>